<feature type="transmembrane region" description="Helical" evidence="1">
    <location>
        <begin position="186"/>
        <end position="204"/>
    </location>
</feature>
<accession>A0A7W9HH53</accession>
<feature type="transmembrane region" description="Helical" evidence="1">
    <location>
        <begin position="20"/>
        <end position="38"/>
    </location>
</feature>
<evidence type="ECO:0008006" key="4">
    <source>
        <dbReference type="Google" id="ProtNLM"/>
    </source>
</evidence>
<keyword evidence="3" id="KW-1185">Reference proteome</keyword>
<gene>
    <name evidence="2" type="ORF">F4560_001883</name>
</gene>
<evidence type="ECO:0000256" key="1">
    <source>
        <dbReference type="SAM" id="Phobius"/>
    </source>
</evidence>
<feature type="transmembrane region" description="Helical" evidence="1">
    <location>
        <begin position="216"/>
        <end position="240"/>
    </location>
</feature>
<dbReference type="AlphaFoldDB" id="A0A7W9HH53"/>
<proteinExistence type="predicted"/>
<evidence type="ECO:0000313" key="2">
    <source>
        <dbReference type="EMBL" id="MBB5802115.1"/>
    </source>
</evidence>
<dbReference type="RefSeq" id="WP_184918630.1">
    <property type="nucleotide sequence ID" value="NZ_JACHMO010000001.1"/>
</dbReference>
<name>A0A7W9HH53_9PSEU</name>
<feature type="transmembrane region" description="Helical" evidence="1">
    <location>
        <begin position="391"/>
        <end position="412"/>
    </location>
</feature>
<reference evidence="2 3" key="1">
    <citation type="submission" date="2020-08" db="EMBL/GenBank/DDBJ databases">
        <title>Sequencing the genomes of 1000 actinobacteria strains.</title>
        <authorList>
            <person name="Klenk H.-P."/>
        </authorList>
    </citation>
    <scope>NUCLEOTIDE SEQUENCE [LARGE SCALE GENOMIC DNA]</scope>
    <source>
        <strain evidence="2 3">DSM 45486</strain>
    </source>
</reference>
<comment type="caution">
    <text evidence="2">The sequence shown here is derived from an EMBL/GenBank/DDBJ whole genome shotgun (WGS) entry which is preliminary data.</text>
</comment>
<sequence>MRKRFGAYLRRTEGRLAQIAALTALSAIVFGLVGMTVLRDRQALLDDAVDRRGALTTAALDIYRTFADADATSLDVVLVDEQRSPRLQQRFRDDVFNGVNALREAASRDAGGSSAERVRRVTALVPQYVQLVEAGWTASRNNQPVATSYLSQASFLVRGTILKDADELHREQIKALTEAQRNASEHAWFTYALGVVVLIILYRSQRFLFARTRRKVNIGLLAATALTLIALLWLPIALIISAANAEDSIVTREKVVALLAKARNVGRSADGNEARMLIYPALGDKTALETDLGTIGTLIEDAKKHAGSGPDRERVDQAVEALKSWTEADTPLINKKDPPLTYPETVALVTPPADDTKSFAEQVDDHLTDAITGYTKRSAESTDAAREALDGLHVVFALLAIGAAVAAAAGLWPRIAEYYR</sequence>
<keyword evidence="1" id="KW-0472">Membrane</keyword>
<keyword evidence="1" id="KW-0812">Transmembrane</keyword>
<keyword evidence="1" id="KW-1133">Transmembrane helix</keyword>
<organism evidence="2 3">
    <name type="scientific">Saccharothrix ecbatanensis</name>
    <dbReference type="NCBI Taxonomy" id="1105145"/>
    <lineage>
        <taxon>Bacteria</taxon>
        <taxon>Bacillati</taxon>
        <taxon>Actinomycetota</taxon>
        <taxon>Actinomycetes</taxon>
        <taxon>Pseudonocardiales</taxon>
        <taxon>Pseudonocardiaceae</taxon>
        <taxon>Saccharothrix</taxon>
    </lineage>
</organism>
<dbReference type="Proteomes" id="UP000552097">
    <property type="component" value="Unassembled WGS sequence"/>
</dbReference>
<dbReference type="EMBL" id="JACHMO010000001">
    <property type="protein sequence ID" value="MBB5802115.1"/>
    <property type="molecule type" value="Genomic_DNA"/>
</dbReference>
<protein>
    <recommendedName>
        <fullName evidence="4">Secreted protein</fullName>
    </recommendedName>
</protein>
<evidence type="ECO:0000313" key="3">
    <source>
        <dbReference type="Proteomes" id="UP000552097"/>
    </source>
</evidence>